<evidence type="ECO:0000256" key="1">
    <source>
        <dbReference type="SAM" id="MobiDB-lite"/>
    </source>
</evidence>
<dbReference type="GO" id="GO:0017056">
    <property type="term" value="F:structural constituent of nuclear pore"/>
    <property type="evidence" value="ECO:0007669"/>
    <property type="project" value="TreeGrafter"/>
</dbReference>
<name>A0A4Z2EWK1_9TELE</name>
<dbReference type="PANTHER" id="PTHR23193">
    <property type="entry name" value="NUCLEAR PORE COMPLEX PROTEIN NUP"/>
    <property type="match status" value="1"/>
</dbReference>
<feature type="compositionally biased region" description="Pro residues" evidence="1">
    <location>
        <begin position="230"/>
        <end position="244"/>
    </location>
</feature>
<keyword evidence="3" id="KW-1185">Reference proteome</keyword>
<protein>
    <submittedName>
        <fullName evidence="2">Nuclear envelope pore membrane protein POM 121</fullName>
    </submittedName>
</protein>
<evidence type="ECO:0000313" key="3">
    <source>
        <dbReference type="Proteomes" id="UP000314294"/>
    </source>
</evidence>
<organism evidence="2 3">
    <name type="scientific">Liparis tanakae</name>
    <name type="common">Tanaka's snailfish</name>
    <dbReference type="NCBI Taxonomy" id="230148"/>
    <lineage>
        <taxon>Eukaryota</taxon>
        <taxon>Metazoa</taxon>
        <taxon>Chordata</taxon>
        <taxon>Craniata</taxon>
        <taxon>Vertebrata</taxon>
        <taxon>Euteleostomi</taxon>
        <taxon>Actinopterygii</taxon>
        <taxon>Neopterygii</taxon>
        <taxon>Teleostei</taxon>
        <taxon>Neoteleostei</taxon>
        <taxon>Acanthomorphata</taxon>
        <taxon>Eupercaria</taxon>
        <taxon>Perciformes</taxon>
        <taxon>Cottioidei</taxon>
        <taxon>Cottales</taxon>
        <taxon>Liparidae</taxon>
        <taxon>Liparis</taxon>
    </lineage>
</organism>
<dbReference type="GO" id="GO:0006606">
    <property type="term" value="P:protein import into nucleus"/>
    <property type="evidence" value="ECO:0007669"/>
    <property type="project" value="TreeGrafter"/>
</dbReference>
<gene>
    <name evidence="2" type="primary">Pom121_1</name>
    <name evidence="2" type="ORF">EYF80_056578</name>
</gene>
<dbReference type="GO" id="GO:0005643">
    <property type="term" value="C:nuclear pore"/>
    <property type="evidence" value="ECO:0007669"/>
    <property type="project" value="TreeGrafter"/>
</dbReference>
<dbReference type="Pfam" id="PF15229">
    <property type="entry name" value="POM121"/>
    <property type="match status" value="1"/>
</dbReference>
<feature type="region of interest" description="Disordered" evidence="1">
    <location>
        <begin position="230"/>
        <end position="251"/>
    </location>
</feature>
<feature type="compositionally biased region" description="Low complexity" evidence="1">
    <location>
        <begin position="83"/>
        <end position="94"/>
    </location>
</feature>
<dbReference type="PANTHER" id="PTHR23193:SF5">
    <property type="entry name" value="NUCLEAR ENVELOPE PORE MEMBRANE PROTEIN POM 121C-RELATED"/>
    <property type="match status" value="1"/>
</dbReference>
<dbReference type="InterPro" id="IPR026054">
    <property type="entry name" value="Nucleoporin"/>
</dbReference>
<dbReference type="AlphaFoldDB" id="A0A4Z2EWK1"/>
<sequence>MRSAVEPLLPNGTPPQLVSRPGNMKRGIPSLAEDSVMKRSRTSSVSSVSGVQALRGTPGTRRNPIQSSYSSSLGLGQWKKRSAASSPLSSPGSSRCQTPEGASKRPRGRRAVAERRGRREAGARRRRQDARCSGGKRKRKIQLVSSNRDDHISLPPPPELGYTVTVRDLDEEKRAALCQIQKVLETPAPEAETSAPPPAAATTQLGTPFISTSTSTLSGLLAAPLLAAPPPAAPSAAVAPPPGPGSAAPAASNPLLEALKMKIVLPSGATSAANGASGEVLKSGYEPLSHVEDV</sequence>
<feature type="compositionally biased region" description="Basic and acidic residues" evidence="1">
    <location>
        <begin position="111"/>
        <end position="123"/>
    </location>
</feature>
<proteinExistence type="predicted"/>
<comment type="caution">
    <text evidence="2">The sequence shown here is derived from an EMBL/GenBank/DDBJ whole genome shotgun (WGS) entry which is preliminary data.</text>
</comment>
<dbReference type="GO" id="GO:0008139">
    <property type="term" value="F:nuclear localization sequence binding"/>
    <property type="evidence" value="ECO:0007669"/>
    <property type="project" value="TreeGrafter"/>
</dbReference>
<feature type="region of interest" description="Disordered" evidence="1">
    <location>
        <begin position="270"/>
        <end position="294"/>
    </location>
</feature>
<dbReference type="OrthoDB" id="6510268at2759"/>
<dbReference type="GO" id="GO:0006405">
    <property type="term" value="P:RNA export from nucleus"/>
    <property type="evidence" value="ECO:0007669"/>
    <property type="project" value="TreeGrafter"/>
</dbReference>
<dbReference type="Proteomes" id="UP000314294">
    <property type="component" value="Unassembled WGS sequence"/>
</dbReference>
<feature type="compositionally biased region" description="Low complexity" evidence="1">
    <location>
        <begin position="42"/>
        <end position="51"/>
    </location>
</feature>
<dbReference type="EMBL" id="SRLO01002296">
    <property type="protein sequence ID" value="TNN33255.1"/>
    <property type="molecule type" value="Genomic_DNA"/>
</dbReference>
<reference evidence="2 3" key="1">
    <citation type="submission" date="2019-03" db="EMBL/GenBank/DDBJ databases">
        <title>First draft genome of Liparis tanakae, snailfish: a comprehensive survey of snailfish specific genes.</title>
        <authorList>
            <person name="Kim W."/>
            <person name="Song I."/>
            <person name="Jeong J.-H."/>
            <person name="Kim D."/>
            <person name="Kim S."/>
            <person name="Ryu S."/>
            <person name="Song J.Y."/>
            <person name="Lee S.K."/>
        </authorList>
    </citation>
    <scope>NUCLEOTIDE SEQUENCE [LARGE SCALE GENOMIC DNA]</scope>
    <source>
        <tissue evidence="2">Muscle</tissue>
    </source>
</reference>
<evidence type="ECO:0000313" key="2">
    <source>
        <dbReference type="EMBL" id="TNN33255.1"/>
    </source>
</evidence>
<feature type="region of interest" description="Disordered" evidence="1">
    <location>
        <begin position="1"/>
        <end position="159"/>
    </location>
</feature>
<feature type="compositionally biased region" description="Basic residues" evidence="1">
    <location>
        <begin position="124"/>
        <end position="141"/>
    </location>
</feature>
<accession>A0A4Z2EWK1</accession>